<evidence type="ECO:0000256" key="1">
    <source>
        <dbReference type="SAM" id="MobiDB-lite"/>
    </source>
</evidence>
<evidence type="ECO:0000313" key="3">
    <source>
        <dbReference type="Proteomes" id="UP000703269"/>
    </source>
</evidence>
<dbReference type="Proteomes" id="UP000703269">
    <property type="component" value="Unassembled WGS sequence"/>
</dbReference>
<dbReference type="EMBL" id="BPQB01000023">
    <property type="protein sequence ID" value="GJE91778.1"/>
    <property type="molecule type" value="Genomic_DNA"/>
</dbReference>
<feature type="region of interest" description="Disordered" evidence="1">
    <location>
        <begin position="54"/>
        <end position="74"/>
    </location>
</feature>
<gene>
    <name evidence="2" type="ORF">PsYK624_079290</name>
</gene>
<feature type="region of interest" description="Disordered" evidence="1">
    <location>
        <begin position="1"/>
        <end position="33"/>
    </location>
</feature>
<comment type="caution">
    <text evidence="2">The sequence shown here is derived from an EMBL/GenBank/DDBJ whole genome shotgun (WGS) entry which is preliminary data.</text>
</comment>
<proteinExistence type="predicted"/>
<sequence length="91" mass="9888">MLRGSKGINDTQNYRRTRRSAANYDATRRVHAQRHPEVVSAGAAMWCKAAGPDHSCSPAGGQHRQTKTASRDAAPVAPRICFRAAWASPLC</sequence>
<dbReference type="AlphaFoldDB" id="A0A9P3GBD4"/>
<evidence type="ECO:0000313" key="2">
    <source>
        <dbReference type="EMBL" id="GJE91778.1"/>
    </source>
</evidence>
<reference evidence="2 3" key="1">
    <citation type="submission" date="2021-08" db="EMBL/GenBank/DDBJ databases">
        <title>Draft Genome Sequence of Phanerochaete sordida strain YK-624.</title>
        <authorList>
            <person name="Mori T."/>
            <person name="Dohra H."/>
            <person name="Suzuki T."/>
            <person name="Kawagishi H."/>
            <person name="Hirai H."/>
        </authorList>
    </citation>
    <scope>NUCLEOTIDE SEQUENCE [LARGE SCALE GENOMIC DNA]</scope>
    <source>
        <strain evidence="2 3">YK-624</strain>
    </source>
</reference>
<protein>
    <submittedName>
        <fullName evidence="2">Uncharacterized protein</fullName>
    </submittedName>
</protein>
<keyword evidence="3" id="KW-1185">Reference proteome</keyword>
<name>A0A9P3GBD4_9APHY</name>
<organism evidence="2 3">
    <name type="scientific">Phanerochaete sordida</name>
    <dbReference type="NCBI Taxonomy" id="48140"/>
    <lineage>
        <taxon>Eukaryota</taxon>
        <taxon>Fungi</taxon>
        <taxon>Dikarya</taxon>
        <taxon>Basidiomycota</taxon>
        <taxon>Agaricomycotina</taxon>
        <taxon>Agaricomycetes</taxon>
        <taxon>Polyporales</taxon>
        <taxon>Phanerochaetaceae</taxon>
        <taxon>Phanerochaete</taxon>
    </lineage>
</organism>
<accession>A0A9P3GBD4</accession>